<comment type="caution">
    <text evidence="1">The sequence shown here is derived from an EMBL/GenBank/DDBJ whole genome shotgun (WGS) entry which is preliminary data.</text>
</comment>
<name>A0A6I4TU17_9SPHN</name>
<dbReference type="Gene3D" id="3.40.50.1000">
    <property type="entry name" value="HAD superfamily/HAD-like"/>
    <property type="match status" value="1"/>
</dbReference>
<keyword evidence="2" id="KW-1185">Reference proteome</keyword>
<dbReference type="Gene3D" id="3.90.1070.10">
    <property type="match status" value="1"/>
</dbReference>
<evidence type="ECO:0000313" key="2">
    <source>
        <dbReference type="Proteomes" id="UP000469430"/>
    </source>
</evidence>
<organism evidence="1 2">
    <name type="scientific">Croceibacterium xixiisoli</name>
    <dbReference type="NCBI Taxonomy" id="1476466"/>
    <lineage>
        <taxon>Bacteria</taxon>
        <taxon>Pseudomonadati</taxon>
        <taxon>Pseudomonadota</taxon>
        <taxon>Alphaproteobacteria</taxon>
        <taxon>Sphingomonadales</taxon>
        <taxon>Erythrobacteraceae</taxon>
        <taxon>Croceibacterium</taxon>
    </lineage>
</organism>
<dbReference type="SUPFAM" id="SSF56784">
    <property type="entry name" value="HAD-like"/>
    <property type="match status" value="1"/>
</dbReference>
<dbReference type="InterPro" id="IPR036412">
    <property type="entry name" value="HAD-like_sf"/>
</dbReference>
<reference evidence="1 2" key="1">
    <citation type="submission" date="2019-12" db="EMBL/GenBank/DDBJ databases">
        <title>Genomic-based taxomic classification of the family Erythrobacteraceae.</title>
        <authorList>
            <person name="Xu L."/>
        </authorList>
    </citation>
    <scope>NUCLEOTIDE SEQUENCE [LARGE SCALE GENOMIC DNA]</scope>
    <source>
        <strain evidence="1 2">S36</strain>
    </source>
</reference>
<accession>A0A6I4TU17</accession>
<protein>
    <recommendedName>
        <fullName evidence="3">Sucrose phosphatase-like domain-containing protein</fullName>
    </recommendedName>
</protein>
<evidence type="ECO:0008006" key="3">
    <source>
        <dbReference type="Google" id="ProtNLM"/>
    </source>
</evidence>
<dbReference type="InterPro" id="IPR023214">
    <property type="entry name" value="HAD_sf"/>
</dbReference>
<dbReference type="InterPro" id="IPR024197">
    <property type="entry name" value="TPP-like"/>
</dbReference>
<dbReference type="EMBL" id="WTYJ01000002">
    <property type="protein sequence ID" value="MXO99526.1"/>
    <property type="molecule type" value="Genomic_DNA"/>
</dbReference>
<dbReference type="PIRSF" id="PIRSF030802">
    <property type="entry name" value="UCP030802"/>
    <property type="match status" value="1"/>
</dbReference>
<dbReference type="OrthoDB" id="8746852at2"/>
<dbReference type="Proteomes" id="UP000469430">
    <property type="component" value="Unassembled WGS sequence"/>
</dbReference>
<sequence length="252" mass="26977">MGQVMQAIALVDLDDTLFQTIRKCPPDIPHDRLTPLGFAADGSPLSYATPRQMRFIQWLAETTHLVPVTARSLDALRRAHIPFTAAVCAHGGVVLDDTGAVDPEWEAIITGKAAQYADELAGLAEAISAEAAAQNVTINARVLMEGELPLYTLAKHTDMDHDALFAVVDAAVPSLPLGWTDHRNGNNVALMPPYLGKEHAVAHILPGLRARFPDAPVIGIGDSLTDAPFMALCDYAMMPPRSQLAGTMFHGG</sequence>
<proteinExistence type="predicted"/>
<dbReference type="AlphaFoldDB" id="A0A6I4TU17"/>
<gene>
    <name evidence="1" type="ORF">GRI97_11060</name>
</gene>
<evidence type="ECO:0000313" key="1">
    <source>
        <dbReference type="EMBL" id="MXO99526.1"/>
    </source>
</evidence>